<comment type="caution">
    <text evidence="3">The sequence shown here is derived from an EMBL/GenBank/DDBJ whole genome shotgun (WGS) entry which is preliminary data.</text>
</comment>
<reference evidence="3" key="1">
    <citation type="journal article" date="2020" name="bioRxiv">
        <title>Comparative genomics of Chlamydomonas.</title>
        <authorList>
            <person name="Craig R.J."/>
            <person name="Hasan A.R."/>
            <person name="Ness R.W."/>
            <person name="Keightley P.D."/>
        </authorList>
    </citation>
    <scope>NUCLEOTIDE SEQUENCE</scope>
    <source>
        <strain evidence="3">CCAP 11/173</strain>
    </source>
</reference>
<dbReference type="Proteomes" id="UP000613740">
    <property type="component" value="Unassembled WGS sequence"/>
</dbReference>
<feature type="region of interest" description="Disordered" evidence="1">
    <location>
        <begin position="31"/>
        <end position="51"/>
    </location>
</feature>
<name>A0A835TDU0_9CHLO</name>
<dbReference type="Pfam" id="PF00149">
    <property type="entry name" value="Metallophos"/>
    <property type="match status" value="1"/>
</dbReference>
<dbReference type="OrthoDB" id="10260867at2759"/>
<organism evidence="3 4">
    <name type="scientific">Chlamydomonas schloesseri</name>
    <dbReference type="NCBI Taxonomy" id="2026947"/>
    <lineage>
        <taxon>Eukaryota</taxon>
        <taxon>Viridiplantae</taxon>
        <taxon>Chlorophyta</taxon>
        <taxon>core chlorophytes</taxon>
        <taxon>Chlorophyceae</taxon>
        <taxon>CS clade</taxon>
        <taxon>Chlamydomonadales</taxon>
        <taxon>Chlamydomonadaceae</taxon>
        <taxon>Chlamydomonas</taxon>
    </lineage>
</organism>
<dbReference type="Gene3D" id="3.60.21.10">
    <property type="match status" value="1"/>
</dbReference>
<dbReference type="InterPro" id="IPR004843">
    <property type="entry name" value="Calcineurin-like_PHP"/>
</dbReference>
<dbReference type="InterPro" id="IPR051918">
    <property type="entry name" value="STPP_CPPED1"/>
</dbReference>
<sequence>MLAQRQAFAGRPAAGRVAGLAIHGRTRRAVGVGAQSTQAQAAPGSRLDSLSTHSDSERWSLAVLGDLHLAPEQMKLFDAARGHLVSAMASGGAGRVVQLGDLGHGKHASGSRKCFEFAKQYMDGFGLPYGMILGNHDLEGDEFETDGENLAAWREVFGQPHFWSADLGRAKVVGLSTERYRSNVNCHHEVYIPQHQLDWLEGQLAAHPHTPFIVCTHAPPMGCGLKVIQEIHIKNRVAWLNHSDPNPQAFIDLVNKYKNVKLWFSGHFHLSHNYPDSISSVGGTSFVQVGVIGECNRDGTRQSRLLRGDGDGYQLYTVDHDTGGLRLDLSARWDEARAPAPLTPEEELVCDPNSGWLCSQMDCQVGDNSSGYVTWYPVGARTILARHANDLLIEYDMATAAPIGLVTKVPDGCRVGLVRSDGSPAVADDGSDVAEVRVYEASGELREVVGRNPSGSFFKIYKPNQWAERRQAKKEKAAAAAAAAAAAGVAAAVEAAVAAEAEAKEPVAVLGSIVD</sequence>
<accession>A0A835TDU0</accession>
<dbReference type="SUPFAM" id="SSF56300">
    <property type="entry name" value="Metallo-dependent phosphatases"/>
    <property type="match status" value="1"/>
</dbReference>
<dbReference type="PANTHER" id="PTHR43143">
    <property type="entry name" value="METALLOPHOSPHOESTERASE, CALCINEURIN SUPERFAMILY"/>
    <property type="match status" value="1"/>
</dbReference>
<dbReference type="AlphaFoldDB" id="A0A835TDU0"/>
<evidence type="ECO:0000259" key="2">
    <source>
        <dbReference type="Pfam" id="PF00149"/>
    </source>
</evidence>
<protein>
    <recommendedName>
        <fullName evidence="2">Calcineurin-like phosphoesterase domain-containing protein</fullName>
    </recommendedName>
</protein>
<evidence type="ECO:0000313" key="3">
    <source>
        <dbReference type="EMBL" id="KAG2443288.1"/>
    </source>
</evidence>
<evidence type="ECO:0000313" key="4">
    <source>
        <dbReference type="Proteomes" id="UP000613740"/>
    </source>
</evidence>
<dbReference type="PANTHER" id="PTHR43143:SF4">
    <property type="entry name" value="CALCINEURIN-LIKE PHOSPHOESTERASE DOMAIN-CONTAINING PROTEIN"/>
    <property type="match status" value="1"/>
</dbReference>
<proteinExistence type="predicted"/>
<gene>
    <name evidence="3" type="ORF">HYH02_009358</name>
</gene>
<feature type="domain" description="Calcineurin-like phosphoesterase" evidence="2">
    <location>
        <begin position="61"/>
        <end position="269"/>
    </location>
</feature>
<evidence type="ECO:0000256" key="1">
    <source>
        <dbReference type="SAM" id="MobiDB-lite"/>
    </source>
</evidence>
<dbReference type="GO" id="GO:0016787">
    <property type="term" value="F:hydrolase activity"/>
    <property type="evidence" value="ECO:0007669"/>
    <property type="project" value="InterPro"/>
</dbReference>
<dbReference type="EMBL" id="JAEHOD010000031">
    <property type="protein sequence ID" value="KAG2443288.1"/>
    <property type="molecule type" value="Genomic_DNA"/>
</dbReference>
<dbReference type="InterPro" id="IPR029052">
    <property type="entry name" value="Metallo-depent_PP-like"/>
</dbReference>
<keyword evidence="4" id="KW-1185">Reference proteome</keyword>